<protein>
    <submittedName>
        <fullName evidence="1">6918_t:CDS:1</fullName>
    </submittedName>
</protein>
<organism evidence="1 2">
    <name type="scientific">Racocetra fulgida</name>
    <dbReference type="NCBI Taxonomy" id="60492"/>
    <lineage>
        <taxon>Eukaryota</taxon>
        <taxon>Fungi</taxon>
        <taxon>Fungi incertae sedis</taxon>
        <taxon>Mucoromycota</taxon>
        <taxon>Glomeromycotina</taxon>
        <taxon>Glomeromycetes</taxon>
        <taxon>Diversisporales</taxon>
        <taxon>Gigasporaceae</taxon>
        <taxon>Racocetra</taxon>
    </lineage>
</organism>
<dbReference type="AlphaFoldDB" id="A0A9N9J398"/>
<dbReference type="OrthoDB" id="504708at2759"/>
<evidence type="ECO:0000313" key="1">
    <source>
        <dbReference type="EMBL" id="CAG8762992.1"/>
    </source>
</evidence>
<dbReference type="EMBL" id="CAJVPZ010042049">
    <property type="protein sequence ID" value="CAG8762992.1"/>
    <property type="molecule type" value="Genomic_DNA"/>
</dbReference>
<feature type="non-terminal residue" evidence="1">
    <location>
        <position position="112"/>
    </location>
</feature>
<accession>A0A9N9J398</accession>
<evidence type="ECO:0000313" key="2">
    <source>
        <dbReference type="Proteomes" id="UP000789396"/>
    </source>
</evidence>
<proteinExistence type="predicted"/>
<feature type="non-terminal residue" evidence="1">
    <location>
        <position position="1"/>
    </location>
</feature>
<dbReference type="InterPro" id="IPR052740">
    <property type="entry name" value="CE4"/>
</dbReference>
<name>A0A9N9J398_9GLOM</name>
<comment type="caution">
    <text evidence="1">The sequence shown here is derived from an EMBL/GenBank/DDBJ whole genome shotgun (WGS) entry which is preliminary data.</text>
</comment>
<dbReference type="Proteomes" id="UP000789396">
    <property type="component" value="Unassembled WGS sequence"/>
</dbReference>
<dbReference type="PANTHER" id="PTHR45985:SF3">
    <property type="entry name" value="CHITIN DEACETYLASE-LIKE 4"/>
    <property type="match status" value="1"/>
</dbReference>
<gene>
    <name evidence="1" type="ORF">RFULGI_LOCUS14456</name>
</gene>
<reference evidence="1" key="1">
    <citation type="submission" date="2021-06" db="EMBL/GenBank/DDBJ databases">
        <authorList>
            <person name="Kallberg Y."/>
            <person name="Tangrot J."/>
            <person name="Rosling A."/>
        </authorList>
    </citation>
    <scope>NUCLEOTIDE SEQUENCE</scope>
    <source>
        <strain evidence="1">IN212</strain>
    </source>
</reference>
<dbReference type="PANTHER" id="PTHR45985">
    <property type="match status" value="1"/>
</dbReference>
<sequence>AYSCDPSTCKSPKCFCAGTTPPGGLSLDDTPQFVLFTSDNGLYNDCWKGFCDPAKLKIPGFFEIPMSALIGMYTNIRLYQYFNFVNKSYYQLLDEQGLPHLMDPYLDNTTDV</sequence>
<keyword evidence="2" id="KW-1185">Reference proteome</keyword>